<dbReference type="Proteomes" id="UP000003460">
    <property type="component" value="Unassembled WGS sequence"/>
</dbReference>
<dbReference type="AlphaFoldDB" id="C9LIX1"/>
<protein>
    <submittedName>
        <fullName evidence="1">Uncharacterized protein</fullName>
    </submittedName>
</protein>
<name>C9LIX1_9BACT</name>
<gene>
    <name evidence="1" type="ORF">GCWU000325_02182</name>
</gene>
<accession>C9LIX1</accession>
<sequence length="57" mass="6352">MDEVCENGLVGVVFKLQAKSMLVSIDRLQKGRVKKLIGRNHRSSCGESILKKIAHET</sequence>
<dbReference type="STRING" id="626522.GCWU000325_02182"/>
<evidence type="ECO:0000313" key="1">
    <source>
        <dbReference type="EMBL" id="EEX70938.1"/>
    </source>
</evidence>
<dbReference type="HOGENOM" id="CLU_2992970_0_0_10"/>
<proteinExistence type="predicted"/>
<dbReference type="EMBL" id="ACIJ02000023">
    <property type="protein sequence ID" value="EEX70938.1"/>
    <property type="molecule type" value="Genomic_DNA"/>
</dbReference>
<comment type="caution">
    <text evidence="1">The sequence shown here is derived from an EMBL/GenBank/DDBJ whole genome shotgun (WGS) entry which is preliminary data.</text>
</comment>
<organism evidence="1 2">
    <name type="scientific">Alloprevotella tannerae ATCC 51259</name>
    <dbReference type="NCBI Taxonomy" id="626522"/>
    <lineage>
        <taxon>Bacteria</taxon>
        <taxon>Pseudomonadati</taxon>
        <taxon>Bacteroidota</taxon>
        <taxon>Bacteroidia</taxon>
        <taxon>Bacteroidales</taxon>
        <taxon>Prevotellaceae</taxon>
        <taxon>Alloprevotella</taxon>
    </lineage>
</organism>
<keyword evidence="2" id="KW-1185">Reference proteome</keyword>
<evidence type="ECO:0000313" key="2">
    <source>
        <dbReference type="Proteomes" id="UP000003460"/>
    </source>
</evidence>
<reference evidence="1" key="1">
    <citation type="submission" date="2009-09" db="EMBL/GenBank/DDBJ databases">
        <authorList>
            <person name="Weinstock G."/>
            <person name="Sodergren E."/>
            <person name="Clifton S."/>
            <person name="Fulton L."/>
            <person name="Fulton B."/>
            <person name="Courtney L."/>
            <person name="Fronick C."/>
            <person name="Harrison M."/>
            <person name="Strong C."/>
            <person name="Farmer C."/>
            <person name="Delahaunty K."/>
            <person name="Markovic C."/>
            <person name="Hall O."/>
            <person name="Minx P."/>
            <person name="Tomlinson C."/>
            <person name="Mitreva M."/>
            <person name="Nelson J."/>
            <person name="Hou S."/>
            <person name="Wollam A."/>
            <person name="Pepin K.H."/>
            <person name="Johnson M."/>
            <person name="Bhonagiri V."/>
            <person name="Nash W.E."/>
            <person name="Warren W."/>
            <person name="Chinwalla A."/>
            <person name="Mardis E.R."/>
            <person name="Wilson R.K."/>
        </authorList>
    </citation>
    <scope>NUCLEOTIDE SEQUENCE [LARGE SCALE GENOMIC DNA]</scope>
    <source>
        <strain evidence="1">ATCC 51259</strain>
    </source>
</reference>